<dbReference type="EMBL" id="AP023367">
    <property type="protein sequence ID" value="BCJ94999.1"/>
    <property type="molecule type" value="Genomic_DNA"/>
</dbReference>
<dbReference type="AlphaFoldDB" id="A0A6S6R0Y8"/>
<dbReference type="KEGG" id="acel:acsn021_25680"/>
<evidence type="ECO:0000313" key="1">
    <source>
        <dbReference type="EMBL" id="BCJ94999.1"/>
    </source>
</evidence>
<dbReference type="InterPro" id="IPR024529">
    <property type="entry name" value="ECF_trnsprt_substrate-spec"/>
</dbReference>
<keyword evidence="1" id="KW-0418">Kinase</keyword>
<protein>
    <submittedName>
        <fullName evidence="1">Histidine kinase</fullName>
    </submittedName>
</protein>
<evidence type="ECO:0000313" key="2">
    <source>
        <dbReference type="Proteomes" id="UP000515561"/>
    </source>
</evidence>
<gene>
    <name evidence="1" type="ORF">acsn021_25680</name>
</gene>
<dbReference type="Proteomes" id="UP000515561">
    <property type="component" value="Chromosome"/>
</dbReference>
<proteinExistence type="predicted"/>
<reference evidence="1 2" key="1">
    <citation type="journal article" date="2016" name="Int. J. Syst. Evol. Microbiol.">
        <title>Descriptions of Anaerotaenia torta gen. nov., sp. nov. and Anaerocolumna cellulosilytica gen. nov., sp. nov. isolated from a methanogenic reactor of cattle waste.</title>
        <authorList>
            <person name="Uek A."/>
            <person name="Ohtaki Y."/>
            <person name="Kaku N."/>
            <person name="Ueki K."/>
        </authorList>
    </citation>
    <scope>NUCLEOTIDE SEQUENCE [LARGE SCALE GENOMIC DNA]</scope>
    <source>
        <strain evidence="1 2">SN021</strain>
    </source>
</reference>
<keyword evidence="1" id="KW-0808">Transferase</keyword>
<organism evidence="1 2">
    <name type="scientific">Anaerocolumna cellulosilytica</name>
    <dbReference type="NCBI Taxonomy" id="433286"/>
    <lineage>
        <taxon>Bacteria</taxon>
        <taxon>Bacillati</taxon>
        <taxon>Bacillota</taxon>
        <taxon>Clostridia</taxon>
        <taxon>Lachnospirales</taxon>
        <taxon>Lachnospiraceae</taxon>
        <taxon>Anaerocolumna</taxon>
    </lineage>
</organism>
<name>A0A6S6R0Y8_9FIRM</name>
<dbReference type="GO" id="GO:0016301">
    <property type="term" value="F:kinase activity"/>
    <property type="evidence" value="ECO:0007669"/>
    <property type="project" value="UniProtKB-KW"/>
</dbReference>
<keyword evidence="2" id="KW-1185">Reference proteome</keyword>
<dbReference type="RefSeq" id="WP_184088566.1">
    <property type="nucleotide sequence ID" value="NZ_AP023367.1"/>
</dbReference>
<dbReference type="NCBIfam" id="TIGR04518">
    <property type="entry name" value="ECF_S_folT_fam"/>
    <property type="match status" value="1"/>
</dbReference>
<dbReference type="Gene3D" id="1.10.1760.20">
    <property type="match status" value="1"/>
</dbReference>
<accession>A0A6S6R0Y8</accession>
<dbReference type="Pfam" id="PF12822">
    <property type="entry name" value="ECF_trnsprt"/>
    <property type="match status" value="1"/>
</dbReference>
<dbReference type="InterPro" id="IPR030949">
    <property type="entry name" value="ECF_S_folate_fam"/>
</dbReference>
<sequence length="184" mass="20080">MKVLELLKASASELRRVISLAVSSMLLAMHTVLGYFSIMIGPSIRIGFSFLAIAAAGMLYGPVVGGILGGLGDIINYILKPSGPFFPGLTISSMLTGFIYGLAFYKKNITIGRVFIAKLIVVIFVDLLLSTYWLTLLLGKGYMILLPARALKSAIMLPIDTIMLFIVLKQVSIIAKRFFKPQMN</sequence>
<dbReference type="GO" id="GO:0022857">
    <property type="term" value="F:transmembrane transporter activity"/>
    <property type="evidence" value="ECO:0007669"/>
    <property type="project" value="InterPro"/>
</dbReference>